<name>A0A290QCL6_9BACT</name>
<evidence type="ECO:0000313" key="3">
    <source>
        <dbReference type="Proteomes" id="UP000217265"/>
    </source>
</evidence>
<evidence type="ECO:0000259" key="1">
    <source>
        <dbReference type="PROSITE" id="PS50075"/>
    </source>
</evidence>
<dbReference type="KEGG" id="vbh:CMV30_13790"/>
<dbReference type="EMBL" id="CP023344">
    <property type="protein sequence ID" value="ATC64950.1"/>
    <property type="molecule type" value="Genomic_DNA"/>
</dbReference>
<keyword evidence="3" id="KW-1185">Reference proteome</keyword>
<feature type="domain" description="Carrier" evidence="1">
    <location>
        <begin position="4"/>
        <end position="79"/>
    </location>
</feature>
<gene>
    <name evidence="2" type="ORF">CMV30_13790</name>
</gene>
<dbReference type="Proteomes" id="UP000217265">
    <property type="component" value="Chromosome"/>
</dbReference>
<accession>A0A290QCL6</accession>
<dbReference type="OrthoDB" id="9811033at2"/>
<protein>
    <submittedName>
        <fullName evidence="2">Acyl carrier protein</fullName>
    </submittedName>
</protein>
<dbReference type="AlphaFoldDB" id="A0A290QCL6"/>
<dbReference type="RefSeq" id="WP_096056581.1">
    <property type="nucleotide sequence ID" value="NZ_CP023344.1"/>
</dbReference>
<dbReference type="InterPro" id="IPR009081">
    <property type="entry name" value="PP-bd_ACP"/>
</dbReference>
<evidence type="ECO:0000313" key="2">
    <source>
        <dbReference type="EMBL" id="ATC64950.1"/>
    </source>
</evidence>
<organism evidence="2 3">
    <name type="scientific">Nibricoccus aquaticus</name>
    <dbReference type="NCBI Taxonomy" id="2576891"/>
    <lineage>
        <taxon>Bacteria</taxon>
        <taxon>Pseudomonadati</taxon>
        <taxon>Verrucomicrobiota</taxon>
        <taxon>Opitutia</taxon>
        <taxon>Opitutales</taxon>
        <taxon>Opitutaceae</taxon>
        <taxon>Nibricoccus</taxon>
    </lineage>
</organism>
<reference evidence="2 3" key="1">
    <citation type="submission" date="2017-09" db="EMBL/GenBank/DDBJ databases">
        <title>Complete genome sequence of Verrucomicrobial strain HZ-65, isolated from freshwater.</title>
        <authorList>
            <person name="Choi A."/>
        </authorList>
    </citation>
    <scope>NUCLEOTIDE SEQUENCE [LARGE SCALE GENOMIC DNA]</scope>
    <source>
        <strain evidence="2 3">HZ-65</strain>
    </source>
</reference>
<dbReference type="SUPFAM" id="SSF47336">
    <property type="entry name" value="ACP-like"/>
    <property type="match status" value="1"/>
</dbReference>
<dbReference type="Pfam" id="PF00550">
    <property type="entry name" value="PP-binding"/>
    <property type="match status" value="1"/>
</dbReference>
<proteinExistence type="predicted"/>
<dbReference type="Gene3D" id="1.10.1200.10">
    <property type="entry name" value="ACP-like"/>
    <property type="match status" value="1"/>
</dbReference>
<dbReference type="PROSITE" id="PS50075">
    <property type="entry name" value="CARRIER"/>
    <property type="match status" value="1"/>
</dbReference>
<dbReference type="InterPro" id="IPR036736">
    <property type="entry name" value="ACP-like_sf"/>
</dbReference>
<sequence length="83" mass="8991">MNSDEILARVSAIVSDALQSGPVVLTRDTKAMQVRGWDSLSHTIILIALEDAFACTLPVDRTLALKNVGDLVDLIADVTSQRR</sequence>